<reference evidence="3" key="2">
    <citation type="submission" date="2023-02" db="EMBL/GenBank/DDBJ databases">
        <authorList>
            <consortium name="DOE Joint Genome Institute"/>
            <person name="Mondo S.J."/>
            <person name="Chang Y."/>
            <person name="Wang Y."/>
            <person name="Ahrendt S."/>
            <person name="Andreopoulos W."/>
            <person name="Barry K."/>
            <person name="Beard J."/>
            <person name="Benny G.L."/>
            <person name="Blankenship S."/>
            <person name="Bonito G."/>
            <person name="Cuomo C."/>
            <person name="Desiro A."/>
            <person name="Gervers K.A."/>
            <person name="Hundley H."/>
            <person name="Kuo A."/>
            <person name="LaButti K."/>
            <person name="Lang B.F."/>
            <person name="Lipzen A."/>
            <person name="O'Donnell K."/>
            <person name="Pangilinan J."/>
            <person name="Reynolds N."/>
            <person name="Sandor L."/>
            <person name="Smith M.W."/>
            <person name="Tsang A."/>
            <person name="Grigoriev I.V."/>
            <person name="Stajich J.E."/>
            <person name="Spatafora J.W."/>
        </authorList>
    </citation>
    <scope>NUCLEOTIDE SEQUENCE</scope>
    <source>
        <strain evidence="3">RSA 2281</strain>
    </source>
</reference>
<feature type="region of interest" description="Disordered" evidence="1">
    <location>
        <begin position="14"/>
        <end position="135"/>
    </location>
</feature>
<feature type="region of interest" description="Disordered" evidence="1">
    <location>
        <begin position="152"/>
        <end position="190"/>
    </location>
</feature>
<dbReference type="Gene3D" id="3.10.20.90">
    <property type="entry name" value="Phosphatidylinositol 3-kinase Catalytic Subunit, Chain A, domain 1"/>
    <property type="match status" value="2"/>
</dbReference>
<dbReference type="Proteomes" id="UP001209540">
    <property type="component" value="Unassembled WGS sequence"/>
</dbReference>
<feature type="compositionally biased region" description="Basic residues" evidence="1">
    <location>
        <begin position="14"/>
        <end position="31"/>
    </location>
</feature>
<dbReference type="Pfam" id="PF11976">
    <property type="entry name" value="Rad60-SLD"/>
    <property type="match status" value="1"/>
</dbReference>
<dbReference type="SUPFAM" id="SSF54236">
    <property type="entry name" value="Ubiquitin-like"/>
    <property type="match status" value="1"/>
</dbReference>
<reference evidence="3" key="1">
    <citation type="journal article" date="2022" name="IScience">
        <title>Evolution of zygomycete secretomes and the origins of terrestrial fungal ecologies.</title>
        <authorList>
            <person name="Chang Y."/>
            <person name="Wang Y."/>
            <person name="Mondo S."/>
            <person name="Ahrendt S."/>
            <person name="Andreopoulos W."/>
            <person name="Barry K."/>
            <person name="Beard J."/>
            <person name="Benny G.L."/>
            <person name="Blankenship S."/>
            <person name="Bonito G."/>
            <person name="Cuomo C."/>
            <person name="Desiro A."/>
            <person name="Gervers K.A."/>
            <person name="Hundley H."/>
            <person name="Kuo A."/>
            <person name="LaButti K."/>
            <person name="Lang B.F."/>
            <person name="Lipzen A."/>
            <person name="O'Donnell K."/>
            <person name="Pangilinan J."/>
            <person name="Reynolds N."/>
            <person name="Sandor L."/>
            <person name="Smith M.E."/>
            <person name="Tsang A."/>
            <person name="Grigoriev I.V."/>
            <person name="Stajich J.E."/>
            <person name="Spatafora J.W."/>
        </authorList>
    </citation>
    <scope>NUCLEOTIDE SEQUENCE</scope>
    <source>
        <strain evidence="3">RSA 2281</strain>
    </source>
</reference>
<dbReference type="InterPro" id="IPR029071">
    <property type="entry name" value="Ubiquitin-like_domsf"/>
</dbReference>
<feature type="compositionally biased region" description="Pro residues" evidence="1">
    <location>
        <begin position="177"/>
        <end position="187"/>
    </location>
</feature>
<dbReference type="InterPro" id="IPR022617">
    <property type="entry name" value="Rad60/SUMO-like_dom"/>
</dbReference>
<dbReference type="InterPro" id="IPR000626">
    <property type="entry name" value="Ubiquitin-like_dom"/>
</dbReference>
<dbReference type="CDD" id="cd17080">
    <property type="entry name" value="Ubl_SLD2_Esc2_like"/>
    <property type="match status" value="1"/>
</dbReference>
<dbReference type="PROSITE" id="PS50053">
    <property type="entry name" value="UBIQUITIN_2"/>
    <property type="match status" value="1"/>
</dbReference>
<dbReference type="EMBL" id="JAIXMP010000021">
    <property type="protein sequence ID" value="KAI9256518.1"/>
    <property type="molecule type" value="Genomic_DNA"/>
</dbReference>
<sequence length="448" mass="50233">MADFDICDIYSRRRPTKKKSKGKKVEGKKRKSQFEEILQTRAKLGVDGSRSDSDNDSDSDDYGGRSKKKTKLLYSELNKRLHSRQSSQEQEDSKDDSLGLCEDSTTTAANSTTDDTSFSTADANNFENSTPEVENTAQSALIELSDDDIGDMSISYSLPSSSSSASPYGSSSHQQPQKPPSRPPPVIPTIEELTDLDPDLIRLAAAASSTQPRSSALDGNSLYNSMDDIRSSTGLEKVCIKVEYVPLIKTDNEQLLKGMKFLSEPIKVILMENDPFDKLLQYFCSKKLLKKDDVILVYEGIPVMLRATPQSLNMITGVKTKNLMKAYKKDDYEKQEEEKQEMLRRRLEETPFDDNFIQSLEQTPAEPSNTESLMRIKLRSRNNEDTNMRVKQTTSLRTIVKTYVDLNKLGDGAVNKIRLSFDGEDLSLDDTIGDTELEDEDVVEVTIS</sequence>
<feature type="domain" description="Ubiquitin-like" evidence="2">
    <location>
        <begin position="374"/>
        <end position="448"/>
    </location>
</feature>
<evidence type="ECO:0000256" key="1">
    <source>
        <dbReference type="SAM" id="MobiDB-lite"/>
    </source>
</evidence>
<proteinExistence type="predicted"/>
<evidence type="ECO:0000313" key="4">
    <source>
        <dbReference type="Proteomes" id="UP001209540"/>
    </source>
</evidence>
<evidence type="ECO:0000259" key="2">
    <source>
        <dbReference type="PROSITE" id="PS50053"/>
    </source>
</evidence>
<feature type="compositionally biased region" description="Polar residues" evidence="1">
    <location>
        <begin position="125"/>
        <end position="135"/>
    </location>
</feature>
<protein>
    <submittedName>
        <fullName evidence="3">Ubiquitin-2 like Rad60 SUMO-like-domain-containing protein</fullName>
    </submittedName>
</protein>
<feature type="compositionally biased region" description="Low complexity" evidence="1">
    <location>
        <begin position="103"/>
        <end position="123"/>
    </location>
</feature>
<feature type="compositionally biased region" description="Low complexity" evidence="1">
    <location>
        <begin position="153"/>
        <end position="176"/>
    </location>
</feature>
<dbReference type="PANTHER" id="PTHR10562">
    <property type="entry name" value="SMALL UBIQUITIN-RELATED MODIFIER"/>
    <property type="match status" value="1"/>
</dbReference>
<gene>
    <name evidence="3" type="ORF">BDA99DRAFT_140212</name>
</gene>
<comment type="caution">
    <text evidence="3">The sequence shown here is derived from an EMBL/GenBank/DDBJ whole genome shotgun (WGS) entry which is preliminary data.</text>
</comment>
<dbReference type="AlphaFoldDB" id="A0AAD5K5N7"/>
<accession>A0AAD5K5N7</accession>
<organism evidence="3 4">
    <name type="scientific">Phascolomyces articulosus</name>
    <dbReference type="NCBI Taxonomy" id="60185"/>
    <lineage>
        <taxon>Eukaryota</taxon>
        <taxon>Fungi</taxon>
        <taxon>Fungi incertae sedis</taxon>
        <taxon>Mucoromycota</taxon>
        <taxon>Mucoromycotina</taxon>
        <taxon>Mucoromycetes</taxon>
        <taxon>Mucorales</taxon>
        <taxon>Lichtheimiaceae</taxon>
        <taxon>Phascolomyces</taxon>
    </lineage>
</organism>
<keyword evidence="4" id="KW-1185">Reference proteome</keyword>
<name>A0AAD5K5N7_9FUNG</name>
<evidence type="ECO:0000313" key="3">
    <source>
        <dbReference type="EMBL" id="KAI9256518.1"/>
    </source>
</evidence>